<dbReference type="SUPFAM" id="SSF56091">
    <property type="entry name" value="DNA ligase/mRNA capping enzyme, catalytic domain"/>
    <property type="match status" value="1"/>
</dbReference>
<dbReference type="Gene3D" id="3.30.470.30">
    <property type="entry name" value="DNA ligase/mRNA capping enzyme"/>
    <property type="match status" value="1"/>
</dbReference>
<protein>
    <submittedName>
        <fullName evidence="2">RNA ligase family protein</fullName>
    </submittedName>
</protein>
<dbReference type="Proteomes" id="UP001478862">
    <property type="component" value="Unassembled WGS sequence"/>
</dbReference>
<evidence type="ECO:0000313" key="2">
    <source>
        <dbReference type="EMBL" id="MEQ6355133.1"/>
    </source>
</evidence>
<dbReference type="EMBL" id="JBEGDG010000007">
    <property type="protein sequence ID" value="MEQ6355133.1"/>
    <property type="molecule type" value="Genomic_DNA"/>
</dbReference>
<evidence type="ECO:0000259" key="1">
    <source>
        <dbReference type="Pfam" id="PF09414"/>
    </source>
</evidence>
<dbReference type="InterPro" id="IPR021122">
    <property type="entry name" value="RNA_ligase_dom_REL/Rnl2"/>
</dbReference>
<name>A0ABV1MRJ1_9BACI</name>
<keyword evidence="3" id="KW-1185">Reference proteome</keyword>
<organism evidence="2 3">
    <name type="scientific">Lysinibacillus zambalensis</name>
    <dbReference type="NCBI Taxonomy" id="3160866"/>
    <lineage>
        <taxon>Bacteria</taxon>
        <taxon>Bacillati</taxon>
        <taxon>Bacillota</taxon>
        <taxon>Bacilli</taxon>
        <taxon>Bacillales</taxon>
        <taxon>Bacillaceae</taxon>
        <taxon>Lysinibacillus</taxon>
    </lineage>
</organism>
<keyword evidence="2" id="KW-0436">Ligase</keyword>
<comment type="caution">
    <text evidence="2">The sequence shown here is derived from an EMBL/GenBank/DDBJ whole genome shotgun (WGS) entry which is preliminary data.</text>
</comment>
<evidence type="ECO:0000313" key="3">
    <source>
        <dbReference type="Proteomes" id="UP001478862"/>
    </source>
</evidence>
<proteinExistence type="predicted"/>
<sequence length="302" mass="35600">MQFKKYQHLERYGTDDVTDIEFGEVLIFPKLDGTNASVWLDDEGNVKAGSRNRELSLEKDNAGFYEYILSNENIKNYLEAHPTHRLYGEWLVPHSLKSYREDAWRKFYVFDITIDKGEESVEYIPYDIYKPLLEEYNLDFIIPIAKVVNGNYEAFLKSLDKNQFLIKDGAGVGEGVVIKNYNFYNKYKRQTWAKIVTTEFKEIHNKAMGYNEIKAGKMIEEVIVDEYCTEAFIEKEFAKIVNENEGWTSKYIPMLLGRVFSELIKEETWNIIKKHKQPKIDFKTLNHLITQKVKMTKREIFS</sequence>
<gene>
    <name evidence="2" type="ORF">ABNX05_10940</name>
</gene>
<feature type="domain" description="RNA ligase" evidence="1">
    <location>
        <begin position="24"/>
        <end position="196"/>
    </location>
</feature>
<dbReference type="GO" id="GO:0016874">
    <property type="term" value="F:ligase activity"/>
    <property type="evidence" value="ECO:0007669"/>
    <property type="project" value="UniProtKB-KW"/>
</dbReference>
<reference evidence="2 3" key="1">
    <citation type="submission" date="2024-06" db="EMBL/GenBank/DDBJ databases">
        <title>Lysinibacillus zambalefons sp. nov., a Novel Firmicute Isolated from the Poon Bato Zambales Hyperalkaline Spring.</title>
        <authorList>
            <person name="Aja J.A."/>
            <person name="Lazaro J.E.H."/>
            <person name="Llorin L.D."/>
            <person name="Lim K.R."/>
            <person name="Teodosio J."/>
            <person name="Dalisay D.S."/>
        </authorList>
    </citation>
    <scope>NUCLEOTIDE SEQUENCE [LARGE SCALE GENOMIC DNA]</scope>
    <source>
        <strain evidence="2 3">M3</strain>
    </source>
</reference>
<dbReference type="RefSeq" id="WP_349659763.1">
    <property type="nucleotide sequence ID" value="NZ_JBEGDG010000007.1"/>
</dbReference>
<accession>A0ABV1MRJ1</accession>
<dbReference type="Pfam" id="PF09414">
    <property type="entry name" value="RNA_ligase"/>
    <property type="match status" value="1"/>
</dbReference>